<feature type="compositionally biased region" description="Gly residues" evidence="1">
    <location>
        <begin position="7"/>
        <end position="17"/>
    </location>
</feature>
<feature type="compositionally biased region" description="Low complexity" evidence="1">
    <location>
        <begin position="18"/>
        <end position="27"/>
    </location>
</feature>
<keyword evidence="3" id="KW-1185">Reference proteome</keyword>
<dbReference type="Pfam" id="PF12079">
    <property type="entry name" value="DUF3558"/>
    <property type="match status" value="1"/>
</dbReference>
<evidence type="ECO:0000256" key="1">
    <source>
        <dbReference type="SAM" id="MobiDB-lite"/>
    </source>
</evidence>
<gene>
    <name evidence="2" type="ORF">ACFOW8_12565</name>
</gene>
<sequence length="178" mass="18130">MALSVAGCGGSGGGETAGGESTTSGQGMAAEVPAGFDPCTDIPKSVLDSEGLHKASSNNNADFDGAGGIKWRGCSWVVSNGYAAGITTTNLTVEQVRANTKLTIRDDYLIDGRAAVAANRADHKNPRSVCTLTVAMQGGSIEFSLDNPDSNRLTGGQDTCVLARGLAEKVVPLVPDDA</sequence>
<organism evidence="2 3">
    <name type="scientific">Nocardia rhizosphaerae</name>
    <dbReference type="NCBI Taxonomy" id="1691571"/>
    <lineage>
        <taxon>Bacteria</taxon>
        <taxon>Bacillati</taxon>
        <taxon>Actinomycetota</taxon>
        <taxon>Actinomycetes</taxon>
        <taxon>Mycobacteriales</taxon>
        <taxon>Nocardiaceae</taxon>
        <taxon>Nocardia</taxon>
    </lineage>
</organism>
<feature type="region of interest" description="Disordered" evidence="1">
    <location>
        <begin position="1"/>
        <end position="34"/>
    </location>
</feature>
<evidence type="ECO:0000313" key="2">
    <source>
        <dbReference type="EMBL" id="MFC4125765.1"/>
    </source>
</evidence>
<dbReference type="Proteomes" id="UP001595767">
    <property type="component" value="Unassembled WGS sequence"/>
</dbReference>
<evidence type="ECO:0000313" key="3">
    <source>
        <dbReference type="Proteomes" id="UP001595767"/>
    </source>
</evidence>
<reference evidence="3" key="1">
    <citation type="journal article" date="2019" name="Int. J. Syst. Evol. Microbiol.">
        <title>The Global Catalogue of Microorganisms (GCM) 10K type strain sequencing project: providing services to taxonomists for standard genome sequencing and annotation.</title>
        <authorList>
            <consortium name="The Broad Institute Genomics Platform"/>
            <consortium name="The Broad Institute Genome Sequencing Center for Infectious Disease"/>
            <person name="Wu L."/>
            <person name="Ma J."/>
        </authorList>
    </citation>
    <scope>NUCLEOTIDE SEQUENCE [LARGE SCALE GENOMIC DNA]</scope>
    <source>
        <strain evidence="3">CGMCC 4.7204</strain>
    </source>
</reference>
<dbReference type="RefSeq" id="WP_378550754.1">
    <property type="nucleotide sequence ID" value="NZ_JBHSBA010000005.1"/>
</dbReference>
<dbReference type="EMBL" id="JBHSBA010000005">
    <property type="protein sequence ID" value="MFC4125765.1"/>
    <property type="molecule type" value="Genomic_DNA"/>
</dbReference>
<accession>A0ABV8L5H1</accession>
<protein>
    <submittedName>
        <fullName evidence="2">DUF3558 domain-containing protein</fullName>
    </submittedName>
</protein>
<dbReference type="InterPro" id="IPR024520">
    <property type="entry name" value="DUF3558"/>
</dbReference>
<proteinExistence type="predicted"/>
<name>A0ABV8L5H1_9NOCA</name>
<comment type="caution">
    <text evidence="2">The sequence shown here is derived from an EMBL/GenBank/DDBJ whole genome shotgun (WGS) entry which is preliminary data.</text>
</comment>